<evidence type="ECO:0000256" key="1">
    <source>
        <dbReference type="SAM" id="MobiDB-lite"/>
    </source>
</evidence>
<accession>V4LRZ9</accession>
<name>V4LRZ9_EUTSA</name>
<dbReference type="AlphaFoldDB" id="V4LRZ9"/>
<dbReference type="EMBL" id="KI517426">
    <property type="protein sequence ID" value="ESQ46569.1"/>
    <property type="molecule type" value="Genomic_DNA"/>
</dbReference>
<organism evidence="2 3">
    <name type="scientific">Eutrema salsugineum</name>
    <name type="common">Saltwater cress</name>
    <name type="synonym">Sisymbrium salsugineum</name>
    <dbReference type="NCBI Taxonomy" id="72664"/>
    <lineage>
        <taxon>Eukaryota</taxon>
        <taxon>Viridiplantae</taxon>
        <taxon>Streptophyta</taxon>
        <taxon>Embryophyta</taxon>
        <taxon>Tracheophyta</taxon>
        <taxon>Spermatophyta</taxon>
        <taxon>Magnoliopsida</taxon>
        <taxon>eudicotyledons</taxon>
        <taxon>Gunneridae</taxon>
        <taxon>Pentapetalae</taxon>
        <taxon>rosids</taxon>
        <taxon>malvids</taxon>
        <taxon>Brassicales</taxon>
        <taxon>Brassicaceae</taxon>
        <taxon>Eutremeae</taxon>
        <taxon>Eutrema</taxon>
    </lineage>
</organism>
<feature type="compositionally biased region" description="Basic residues" evidence="1">
    <location>
        <begin position="24"/>
        <end position="39"/>
    </location>
</feature>
<evidence type="ECO:0000313" key="3">
    <source>
        <dbReference type="Proteomes" id="UP000030689"/>
    </source>
</evidence>
<proteinExistence type="predicted"/>
<dbReference type="Gramene" id="ESQ46569">
    <property type="protein sequence ID" value="ESQ46569"/>
    <property type="gene ID" value="EUTSA_v10000728mg"/>
</dbReference>
<feature type="compositionally biased region" description="Basic and acidic residues" evidence="1">
    <location>
        <begin position="41"/>
        <end position="62"/>
    </location>
</feature>
<reference evidence="2 3" key="1">
    <citation type="journal article" date="2013" name="Front. Plant Sci.">
        <title>The Reference Genome of the Halophytic Plant Eutrema salsugineum.</title>
        <authorList>
            <person name="Yang R."/>
            <person name="Jarvis D.E."/>
            <person name="Chen H."/>
            <person name="Beilstein M.A."/>
            <person name="Grimwood J."/>
            <person name="Jenkins J."/>
            <person name="Shu S."/>
            <person name="Prochnik S."/>
            <person name="Xin M."/>
            <person name="Ma C."/>
            <person name="Schmutz J."/>
            <person name="Wing R.A."/>
            <person name="Mitchell-Olds T."/>
            <person name="Schumaker K.S."/>
            <person name="Wang X."/>
        </authorList>
    </citation>
    <scope>NUCLEOTIDE SEQUENCE [LARGE SCALE GENOMIC DNA]</scope>
</reference>
<keyword evidence="3" id="KW-1185">Reference proteome</keyword>
<sequence>MHTYFDSFGLKPSFAPSKRLSTPQHRRRKKPKFLVRLAHHSCLEDHNKERSSRGTDIRRQIPERTQNAKP</sequence>
<feature type="region of interest" description="Disordered" evidence="1">
    <location>
        <begin position="1"/>
        <end position="70"/>
    </location>
</feature>
<dbReference type="Proteomes" id="UP000030689">
    <property type="component" value="Unassembled WGS sequence"/>
</dbReference>
<protein>
    <submittedName>
        <fullName evidence="2">Uncharacterized protein</fullName>
    </submittedName>
</protein>
<dbReference type="KEGG" id="eus:EUTSA_v10000728mg"/>
<evidence type="ECO:0000313" key="2">
    <source>
        <dbReference type="EMBL" id="ESQ46569.1"/>
    </source>
</evidence>
<gene>
    <name evidence="2" type="ORF">EUTSA_v10000728mg</name>
</gene>